<feature type="region of interest" description="Disordered" evidence="1">
    <location>
        <begin position="1"/>
        <end position="48"/>
    </location>
</feature>
<feature type="region of interest" description="Disordered" evidence="1">
    <location>
        <begin position="89"/>
        <end position="158"/>
    </location>
</feature>
<organism evidence="2 3">
    <name type="scientific">Anopheles culicifacies</name>
    <dbReference type="NCBI Taxonomy" id="139723"/>
    <lineage>
        <taxon>Eukaryota</taxon>
        <taxon>Metazoa</taxon>
        <taxon>Ecdysozoa</taxon>
        <taxon>Arthropoda</taxon>
        <taxon>Hexapoda</taxon>
        <taxon>Insecta</taxon>
        <taxon>Pterygota</taxon>
        <taxon>Neoptera</taxon>
        <taxon>Endopterygota</taxon>
        <taxon>Diptera</taxon>
        <taxon>Nematocera</taxon>
        <taxon>Culicoidea</taxon>
        <taxon>Culicidae</taxon>
        <taxon>Anophelinae</taxon>
        <taxon>Anopheles</taxon>
        <taxon>culicifacies species complex</taxon>
    </lineage>
</organism>
<sequence length="158" mass="15853">MAPSAVPTSSTSTGTSTSGTTPTHNTGSSPTLGSMILSSSGTIPGNNEAPSSVVIVGGGVTESEGTAMDCKADVYGGVAVGHSMLANGASPGGSSSATGQLHQHTLNGGGGGGGQHHHHHAHLQTHHHPAHHTHAPSHHHLHHHHHHHSNHLNLAAPY</sequence>
<dbReference type="Proteomes" id="UP000075883">
    <property type="component" value="Unassembled WGS sequence"/>
</dbReference>
<feature type="compositionally biased region" description="Polar residues" evidence="1">
    <location>
        <begin position="36"/>
        <end position="48"/>
    </location>
</feature>
<name>A0A182MMM6_9DIPT</name>
<evidence type="ECO:0000313" key="2">
    <source>
        <dbReference type="EnsemblMetazoa" id="ACUA021929-PA"/>
    </source>
</evidence>
<reference evidence="2" key="2">
    <citation type="submission" date="2020-05" db="UniProtKB">
        <authorList>
            <consortium name="EnsemblMetazoa"/>
        </authorList>
    </citation>
    <scope>IDENTIFICATION</scope>
    <source>
        <strain evidence="2">A-37</strain>
    </source>
</reference>
<dbReference type="EMBL" id="AXCM01016516">
    <property type="status" value="NOT_ANNOTATED_CDS"/>
    <property type="molecule type" value="Genomic_DNA"/>
</dbReference>
<evidence type="ECO:0000256" key="1">
    <source>
        <dbReference type="SAM" id="MobiDB-lite"/>
    </source>
</evidence>
<keyword evidence="3" id="KW-1185">Reference proteome</keyword>
<feature type="compositionally biased region" description="Basic residues" evidence="1">
    <location>
        <begin position="115"/>
        <end position="150"/>
    </location>
</feature>
<reference evidence="3" key="1">
    <citation type="submission" date="2013-09" db="EMBL/GenBank/DDBJ databases">
        <title>The Genome Sequence of Anopheles culicifacies species A.</title>
        <authorList>
            <consortium name="The Broad Institute Genomics Platform"/>
            <person name="Neafsey D.E."/>
            <person name="Besansky N."/>
            <person name="Howell P."/>
            <person name="Walton C."/>
            <person name="Young S.K."/>
            <person name="Zeng Q."/>
            <person name="Gargeya S."/>
            <person name="Fitzgerald M."/>
            <person name="Haas B."/>
            <person name="Abouelleil A."/>
            <person name="Allen A.W."/>
            <person name="Alvarado L."/>
            <person name="Arachchi H.M."/>
            <person name="Berlin A.M."/>
            <person name="Chapman S.B."/>
            <person name="Gainer-Dewar J."/>
            <person name="Goldberg J."/>
            <person name="Griggs A."/>
            <person name="Gujja S."/>
            <person name="Hansen M."/>
            <person name="Howarth C."/>
            <person name="Imamovic A."/>
            <person name="Ireland A."/>
            <person name="Larimer J."/>
            <person name="McCowan C."/>
            <person name="Murphy C."/>
            <person name="Pearson M."/>
            <person name="Poon T.W."/>
            <person name="Priest M."/>
            <person name="Roberts A."/>
            <person name="Saif S."/>
            <person name="Shea T."/>
            <person name="Sisk P."/>
            <person name="Sykes S."/>
            <person name="Wortman J."/>
            <person name="Nusbaum C."/>
            <person name="Birren B."/>
        </authorList>
    </citation>
    <scope>NUCLEOTIDE SEQUENCE [LARGE SCALE GENOMIC DNA]</scope>
    <source>
        <strain evidence="3">A-37</strain>
    </source>
</reference>
<feature type="compositionally biased region" description="Low complexity" evidence="1">
    <location>
        <begin position="89"/>
        <end position="106"/>
    </location>
</feature>
<dbReference type="EnsemblMetazoa" id="ACUA021929-RA">
    <property type="protein sequence ID" value="ACUA021929-PA"/>
    <property type="gene ID" value="ACUA021929"/>
</dbReference>
<accession>A0A182MMM6</accession>
<protein>
    <submittedName>
        <fullName evidence="2">Uncharacterized protein</fullName>
    </submittedName>
</protein>
<dbReference type="AlphaFoldDB" id="A0A182MMM6"/>
<proteinExistence type="predicted"/>
<feature type="compositionally biased region" description="Low complexity" evidence="1">
    <location>
        <begin position="7"/>
        <end position="31"/>
    </location>
</feature>
<evidence type="ECO:0000313" key="3">
    <source>
        <dbReference type="Proteomes" id="UP000075883"/>
    </source>
</evidence>
<dbReference type="VEuPathDB" id="VectorBase:ACUA021929"/>